<feature type="transmembrane region" description="Helical" evidence="4">
    <location>
        <begin position="337"/>
        <end position="358"/>
    </location>
</feature>
<reference evidence="5" key="2">
    <citation type="submission" date="2021-04" db="EMBL/GenBank/DDBJ databases">
        <authorList>
            <person name="Gilroy R."/>
        </authorList>
    </citation>
    <scope>NUCLEOTIDE SEQUENCE</scope>
    <source>
        <strain evidence="5">ChiHecec3B27-8219</strain>
    </source>
</reference>
<dbReference type="Gene3D" id="1.20.1250.20">
    <property type="entry name" value="MFS general substrate transporter like domains"/>
    <property type="match status" value="1"/>
</dbReference>
<feature type="transmembrane region" description="Helical" evidence="4">
    <location>
        <begin position="17"/>
        <end position="35"/>
    </location>
</feature>
<feature type="transmembrane region" description="Helical" evidence="4">
    <location>
        <begin position="370"/>
        <end position="388"/>
    </location>
</feature>
<dbReference type="AlphaFoldDB" id="A0A9D2JUQ4"/>
<proteinExistence type="predicted"/>
<keyword evidence="3 4" id="KW-0472">Membrane</keyword>
<dbReference type="Pfam" id="PF07690">
    <property type="entry name" value="MFS_1"/>
    <property type="match status" value="1"/>
</dbReference>
<organism evidence="5 6">
    <name type="scientific">Candidatus Prevotella avicola</name>
    <dbReference type="NCBI Taxonomy" id="2838738"/>
    <lineage>
        <taxon>Bacteria</taxon>
        <taxon>Pseudomonadati</taxon>
        <taxon>Bacteroidota</taxon>
        <taxon>Bacteroidia</taxon>
        <taxon>Bacteroidales</taxon>
        <taxon>Prevotellaceae</taxon>
        <taxon>Prevotella</taxon>
    </lineage>
</organism>
<evidence type="ECO:0000313" key="5">
    <source>
        <dbReference type="EMBL" id="HIZ68315.1"/>
    </source>
</evidence>
<accession>A0A9D2JUQ4</accession>
<feature type="transmembrane region" description="Helical" evidence="4">
    <location>
        <begin position="247"/>
        <end position="266"/>
    </location>
</feature>
<dbReference type="InterPro" id="IPR052714">
    <property type="entry name" value="MFS_Exporter"/>
</dbReference>
<dbReference type="InterPro" id="IPR036259">
    <property type="entry name" value="MFS_trans_sf"/>
</dbReference>
<feature type="transmembrane region" description="Helical" evidence="4">
    <location>
        <begin position="298"/>
        <end position="316"/>
    </location>
</feature>
<dbReference type="PANTHER" id="PTHR23531:SF1">
    <property type="entry name" value="QUINOLENE RESISTANCE PROTEIN NORA"/>
    <property type="match status" value="1"/>
</dbReference>
<name>A0A9D2JUQ4_9BACT</name>
<sequence length="398" mass="44524">MDTQNTPIHIKLWHRDFWLMMLATLSLSMGVYMQIPSLAAHMRDSGYESWQVGVVIGIMGLGLFLFGPMCGYWVERYRRCRVCTYALLGTMACMAFLYQVELMDNTALAFPLMCLGRFLFGACYGLAAMVLFSTLIIDMCESFLRTEANYFIAWFARFSLAFGPAISVLLHQWFVPSSVYVMSGLLVIVSFVLVCVIRFPFKAPYDQESTIGLDRFILPKTLPLFISLVSMAIVAGLLLSIPRDSAFYGLMAVGFALAILAEKFAFANANLKSEVLTGLIMIAAVLLLDIFVKEVDTIQFVAQAVLLGMGIGLIGSRYQLFFVKMAKHCQRGTSQSTYLLSWELGICIGLFIGAGVLAGDGEAFSADLTLWVTLIMVVFNLITYNFCIHDWYVRHRNR</sequence>
<evidence type="ECO:0000256" key="3">
    <source>
        <dbReference type="ARBA" id="ARBA00023136"/>
    </source>
</evidence>
<dbReference type="GO" id="GO:0022857">
    <property type="term" value="F:transmembrane transporter activity"/>
    <property type="evidence" value="ECO:0007669"/>
    <property type="project" value="InterPro"/>
</dbReference>
<reference evidence="5" key="1">
    <citation type="journal article" date="2021" name="PeerJ">
        <title>Extensive microbial diversity within the chicken gut microbiome revealed by metagenomics and culture.</title>
        <authorList>
            <person name="Gilroy R."/>
            <person name="Ravi A."/>
            <person name="Getino M."/>
            <person name="Pursley I."/>
            <person name="Horton D.L."/>
            <person name="Alikhan N.F."/>
            <person name="Baker D."/>
            <person name="Gharbi K."/>
            <person name="Hall N."/>
            <person name="Watson M."/>
            <person name="Adriaenssens E.M."/>
            <person name="Foster-Nyarko E."/>
            <person name="Jarju S."/>
            <person name="Secka A."/>
            <person name="Antonio M."/>
            <person name="Oren A."/>
            <person name="Chaudhuri R.R."/>
            <person name="La Ragione R."/>
            <person name="Hildebrand F."/>
            <person name="Pallen M.J."/>
        </authorList>
    </citation>
    <scope>NUCLEOTIDE SEQUENCE</scope>
    <source>
        <strain evidence="5">ChiHecec3B27-8219</strain>
    </source>
</reference>
<dbReference type="EMBL" id="DXBE01000003">
    <property type="protein sequence ID" value="HIZ68315.1"/>
    <property type="molecule type" value="Genomic_DNA"/>
</dbReference>
<evidence type="ECO:0000256" key="2">
    <source>
        <dbReference type="ARBA" id="ARBA00022989"/>
    </source>
</evidence>
<keyword evidence="1 4" id="KW-0812">Transmembrane</keyword>
<feature type="transmembrane region" description="Helical" evidence="4">
    <location>
        <begin position="118"/>
        <end position="137"/>
    </location>
</feature>
<feature type="transmembrane region" description="Helical" evidence="4">
    <location>
        <begin position="50"/>
        <end position="70"/>
    </location>
</feature>
<protein>
    <submittedName>
        <fullName evidence="5">MFS transporter</fullName>
    </submittedName>
</protein>
<evidence type="ECO:0000256" key="1">
    <source>
        <dbReference type="ARBA" id="ARBA00022692"/>
    </source>
</evidence>
<evidence type="ECO:0000313" key="6">
    <source>
        <dbReference type="Proteomes" id="UP000824055"/>
    </source>
</evidence>
<keyword evidence="2 4" id="KW-1133">Transmembrane helix</keyword>
<feature type="transmembrane region" description="Helical" evidence="4">
    <location>
        <begin position="180"/>
        <end position="201"/>
    </location>
</feature>
<feature type="transmembrane region" description="Helical" evidence="4">
    <location>
        <begin position="149"/>
        <end position="174"/>
    </location>
</feature>
<feature type="transmembrane region" description="Helical" evidence="4">
    <location>
        <begin position="222"/>
        <end position="241"/>
    </location>
</feature>
<dbReference type="SUPFAM" id="SSF103473">
    <property type="entry name" value="MFS general substrate transporter"/>
    <property type="match status" value="1"/>
</dbReference>
<dbReference type="Proteomes" id="UP000824055">
    <property type="component" value="Unassembled WGS sequence"/>
</dbReference>
<evidence type="ECO:0000256" key="4">
    <source>
        <dbReference type="SAM" id="Phobius"/>
    </source>
</evidence>
<feature type="transmembrane region" description="Helical" evidence="4">
    <location>
        <begin position="82"/>
        <end position="98"/>
    </location>
</feature>
<comment type="caution">
    <text evidence="5">The sequence shown here is derived from an EMBL/GenBank/DDBJ whole genome shotgun (WGS) entry which is preliminary data.</text>
</comment>
<dbReference type="InterPro" id="IPR011701">
    <property type="entry name" value="MFS"/>
</dbReference>
<dbReference type="PANTHER" id="PTHR23531">
    <property type="entry name" value="QUINOLENE RESISTANCE PROTEIN NORA"/>
    <property type="match status" value="1"/>
</dbReference>
<feature type="transmembrane region" description="Helical" evidence="4">
    <location>
        <begin position="275"/>
        <end position="292"/>
    </location>
</feature>
<gene>
    <name evidence="5" type="ORF">H9966_00250</name>
</gene>